<feature type="compositionally biased region" description="Polar residues" evidence="12">
    <location>
        <begin position="98"/>
        <end position="108"/>
    </location>
</feature>
<comment type="caution">
    <text evidence="13">The sequence shown here is derived from an EMBL/GenBank/DDBJ whole genome shotgun (WGS) entry which is preliminary data.</text>
</comment>
<dbReference type="PANTHER" id="PTHR30042:SF2">
    <property type="entry name" value="POTASSIUM-TRANSPORTING ATPASE KDPC SUBUNIT"/>
    <property type="match status" value="1"/>
</dbReference>
<feature type="transmembrane region" description="Helical" evidence="11">
    <location>
        <begin position="12"/>
        <end position="35"/>
    </location>
</feature>
<feature type="compositionally biased region" description="Polar residues" evidence="12">
    <location>
        <begin position="73"/>
        <end position="88"/>
    </location>
</feature>
<accession>A0A7K1UQE7</accession>
<evidence type="ECO:0000313" key="14">
    <source>
        <dbReference type="Proteomes" id="UP000466794"/>
    </source>
</evidence>
<proteinExistence type="inferred from homology"/>
<keyword evidence="2 11" id="KW-1003">Cell membrane</keyword>
<keyword evidence="1 11" id="KW-0813">Transport</keyword>
<keyword evidence="9 11" id="KW-0406">Ion transport</keyword>
<keyword evidence="10 11" id="KW-0472">Membrane</keyword>
<evidence type="ECO:0000256" key="9">
    <source>
        <dbReference type="ARBA" id="ARBA00023065"/>
    </source>
</evidence>
<comment type="subcellular location">
    <subcellularLocation>
        <location evidence="11">Cell membrane</location>
        <topology evidence="11">Single-pass membrane protein</topology>
    </subcellularLocation>
</comment>
<evidence type="ECO:0000256" key="1">
    <source>
        <dbReference type="ARBA" id="ARBA00022448"/>
    </source>
</evidence>
<evidence type="ECO:0000256" key="7">
    <source>
        <dbReference type="ARBA" id="ARBA00022958"/>
    </source>
</evidence>
<dbReference type="GO" id="GO:0005524">
    <property type="term" value="F:ATP binding"/>
    <property type="evidence" value="ECO:0007669"/>
    <property type="project" value="UniProtKB-UniRule"/>
</dbReference>
<dbReference type="InterPro" id="IPR003820">
    <property type="entry name" value="KdpC"/>
</dbReference>
<sequence>MRMSAWIRQHIAALRALLVLTVITGIIYPAVVLGISQIPGLKDKADGSLLKRDGKIVGSSLIGQAYTDGKGTPLNQYFQTRPSNSAPSDGSIPDGYDPTNTSFGNQGPESVVDSLDATDPKKDKLSLLSTVCQRSQSVGQLEGVDGSRPYCTSGGVGSVLAVMGKRDAHGKVEHPTQVISVNEACSTDPKNPTTPFQDAYEGVKVECAKRGEDYSAGQIVPIRGDASADTPVPTDAVTASASGLDPQISPEYAAIQVARVAKARNISADQVKALVDAHKSGRALGFMGEPTVNVVELNYDLDSKYPFKG</sequence>
<evidence type="ECO:0000256" key="11">
    <source>
        <dbReference type="HAMAP-Rule" id="MF_00276"/>
    </source>
</evidence>
<dbReference type="PANTHER" id="PTHR30042">
    <property type="entry name" value="POTASSIUM-TRANSPORTING ATPASE C CHAIN"/>
    <property type="match status" value="1"/>
</dbReference>
<evidence type="ECO:0000256" key="5">
    <source>
        <dbReference type="ARBA" id="ARBA00022741"/>
    </source>
</evidence>
<dbReference type="GO" id="GO:0005886">
    <property type="term" value="C:plasma membrane"/>
    <property type="evidence" value="ECO:0007669"/>
    <property type="project" value="UniProtKB-SubCell"/>
</dbReference>
<dbReference type="Proteomes" id="UP000466794">
    <property type="component" value="Unassembled WGS sequence"/>
</dbReference>
<comment type="similarity">
    <text evidence="11">Belongs to the KdpC family.</text>
</comment>
<dbReference type="AlphaFoldDB" id="A0A7K1UQE7"/>
<organism evidence="13 14">
    <name type="scientific">Nocardia terrae</name>
    <dbReference type="NCBI Taxonomy" id="2675851"/>
    <lineage>
        <taxon>Bacteria</taxon>
        <taxon>Bacillati</taxon>
        <taxon>Actinomycetota</taxon>
        <taxon>Actinomycetes</taxon>
        <taxon>Mycobacteriales</taxon>
        <taxon>Nocardiaceae</taxon>
        <taxon>Nocardia</taxon>
    </lineage>
</organism>
<dbReference type="HAMAP" id="MF_00276">
    <property type="entry name" value="KdpC"/>
    <property type="match status" value="1"/>
</dbReference>
<keyword evidence="8 11" id="KW-1133">Transmembrane helix</keyword>
<comment type="function">
    <text evidence="11">Part of the high-affinity ATP-driven potassium transport (or Kdp) system, which catalyzes the hydrolysis of ATP coupled with the electrogenic transport of potassium into the cytoplasm. This subunit acts as a catalytic chaperone that increases the ATP-binding affinity of the ATP-hydrolyzing subunit KdpB by the formation of a transient KdpB/KdpC/ATP ternary complex.</text>
</comment>
<protein>
    <recommendedName>
        <fullName evidence="11">Potassium-transporting ATPase KdpC subunit</fullName>
    </recommendedName>
    <alternativeName>
        <fullName evidence="11">ATP phosphohydrolase [potassium-transporting] C chain</fullName>
    </alternativeName>
    <alternativeName>
        <fullName evidence="11">Potassium-binding and translocating subunit C</fullName>
    </alternativeName>
    <alternativeName>
        <fullName evidence="11">Potassium-translocating ATPase C chain</fullName>
    </alternativeName>
</protein>
<dbReference type="Pfam" id="PF02669">
    <property type="entry name" value="KdpC"/>
    <property type="match status" value="2"/>
</dbReference>
<name>A0A7K1UQE7_9NOCA</name>
<comment type="subunit">
    <text evidence="11">The system is composed of three essential subunits: KdpA, KdpB and KdpC.</text>
</comment>
<keyword evidence="4 11" id="KW-0812">Transmembrane</keyword>
<gene>
    <name evidence="11" type="primary">kdpC</name>
    <name evidence="13" type="ORF">GPX89_04715</name>
</gene>
<evidence type="ECO:0000256" key="10">
    <source>
        <dbReference type="ARBA" id="ARBA00023136"/>
    </source>
</evidence>
<dbReference type="GO" id="GO:0008556">
    <property type="term" value="F:P-type potassium transmembrane transporter activity"/>
    <property type="evidence" value="ECO:0007669"/>
    <property type="project" value="InterPro"/>
</dbReference>
<dbReference type="RefSeq" id="WP_157355308.1">
    <property type="nucleotide sequence ID" value="NZ_WRPP01000001.1"/>
</dbReference>
<evidence type="ECO:0000256" key="2">
    <source>
        <dbReference type="ARBA" id="ARBA00022475"/>
    </source>
</evidence>
<evidence type="ECO:0000256" key="12">
    <source>
        <dbReference type="SAM" id="MobiDB-lite"/>
    </source>
</evidence>
<evidence type="ECO:0000256" key="8">
    <source>
        <dbReference type="ARBA" id="ARBA00022989"/>
    </source>
</evidence>
<dbReference type="EMBL" id="WRPP01000001">
    <property type="protein sequence ID" value="MVU76544.1"/>
    <property type="molecule type" value="Genomic_DNA"/>
</dbReference>
<keyword evidence="14" id="KW-1185">Reference proteome</keyword>
<evidence type="ECO:0000256" key="4">
    <source>
        <dbReference type="ARBA" id="ARBA00022692"/>
    </source>
</evidence>
<keyword evidence="6 11" id="KW-0067">ATP-binding</keyword>
<evidence type="ECO:0000256" key="6">
    <source>
        <dbReference type="ARBA" id="ARBA00022840"/>
    </source>
</evidence>
<reference evidence="13 14" key="1">
    <citation type="submission" date="2019-12" db="EMBL/GenBank/DDBJ databases">
        <title>Nocardia sp. nov. ET3-3 isolated from soil.</title>
        <authorList>
            <person name="Kanchanasin P."/>
            <person name="Tanasupawat S."/>
            <person name="Yuki M."/>
            <person name="Kudo T."/>
        </authorList>
    </citation>
    <scope>NUCLEOTIDE SEQUENCE [LARGE SCALE GENOMIC DNA]</scope>
    <source>
        <strain evidence="13 14">ET3-3</strain>
    </source>
</reference>
<keyword evidence="7 11" id="KW-0630">Potassium</keyword>
<evidence type="ECO:0000313" key="13">
    <source>
        <dbReference type="EMBL" id="MVU76544.1"/>
    </source>
</evidence>
<keyword evidence="5 11" id="KW-0547">Nucleotide-binding</keyword>
<evidence type="ECO:0000256" key="3">
    <source>
        <dbReference type="ARBA" id="ARBA00022538"/>
    </source>
</evidence>
<keyword evidence="3 11" id="KW-0633">Potassium transport</keyword>
<feature type="region of interest" description="Disordered" evidence="12">
    <location>
        <begin position="73"/>
        <end position="117"/>
    </location>
</feature>